<reference evidence="2" key="1">
    <citation type="submission" date="2023-03" db="EMBL/GenBank/DDBJ databases">
        <authorList>
            <person name="Steffen K."/>
            <person name="Cardenas P."/>
        </authorList>
    </citation>
    <scope>NUCLEOTIDE SEQUENCE</scope>
</reference>
<name>A0AA35WKJ7_GEOBA</name>
<accession>A0AA35WKJ7</accession>
<evidence type="ECO:0000313" key="3">
    <source>
        <dbReference type="Proteomes" id="UP001174909"/>
    </source>
</evidence>
<comment type="caution">
    <text evidence="2">The sequence shown here is derived from an EMBL/GenBank/DDBJ whole genome shotgun (WGS) entry which is preliminary data.</text>
</comment>
<dbReference type="Proteomes" id="UP001174909">
    <property type="component" value="Unassembled WGS sequence"/>
</dbReference>
<dbReference type="SUPFAM" id="SSF47986">
    <property type="entry name" value="DEATH domain"/>
    <property type="match status" value="1"/>
</dbReference>
<dbReference type="InterPro" id="IPR001315">
    <property type="entry name" value="CARD"/>
</dbReference>
<dbReference type="CDD" id="cd01671">
    <property type="entry name" value="CARD"/>
    <property type="match status" value="1"/>
</dbReference>
<feature type="domain" description="CARD" evidence="1">
    <location>
        <begin position="1"/>
        <end position="71"/>
    </location>
</feature>
<keyword evidence="3" id="KW-1185">Reference proteome</keyword>
<dbReference type="PROSITE" id="PS50209">
    <property type="entry name" value="CARD"/>
    <property type="match status" value="1"/>
</dbReference>
<protein>
    <recommendedName>
        <fullName evidence="1">CARD domain-containing protein</fullName>
    </recommendedName>
</protein>
<sequence>LLHHYYPELVQYVKLESLLPYLNKHHLLTDGENSELLNLVISEHTRVLKLVEFIKGKGPDGFQGFLTALAEEPEHIGHVELTEIFAPYRVNLPLRASESHGMKAIANQVALYAAMKPIQGAEFDLDEKSIDEVCAEGSAVEGRTEETRTGIVKIPPQVLGVENDSEAASVDFTEIKEHLEHDHVDSASSSTNLVHRYPSLVFPSGPLKKTISCLCLHFSVQNGMG</sequence>
<organism evidence="2 3">
    <name type="scientific">Geodia barretti</name>
    <name type="common">Barrett's horny sponge</name>
    <dbReference type="NCBI Taxonomy" id="519541"/>
    <lineage>
        <taxon>Eukaryota</taxon>
        <taxon>Metazoa</taxon>
        <taxon>Porifera</taxon>
        <taxon>Demospongiae</taxon>
        <taxon>Heteroscleromorpha</taxon>
        <taxon>Tetractinellida</taxon>
        <taxon>Astrophorina</taxon>
        <taxon>Geodiidae</taxon>
        <taxon>Geodia</taxon>
    </lineage>
</organism>
<proteinExistence type="predicted"/>
<dbReference type="GO" id="GO:0042981">
    <property type="term" value="P:regulation of apoptotic process"/>
    <property type="evidence" value="ECO:0007669"/>
    <property type="project" value="InterPro"/>
</dbReference>
<feature type="non-terminal residue" evidence="2">
    <location>
        <position position="225"/>
    </location>
</feature>
<dbReference type="Pfam" id="PF00619">
    <property type="entry name" value="CARD"/>
    <property type="match status" value="1"/>
</dbReference>
<gene>
    <name evidence="2" type="ORF">GBAR_LOCUS12267</name>
</gene>
<dbReference type="EMBL" id="CASHTH010001832">
    <property type="protein sequence ID" value="CAI8020501.1"/>
    <property type="molecule type" value="Genomic_DNA"/>
</dbReference>
<dbReference type="InterPro" id="IPR011029">
    <property type="entry name" value="DEATH-like_dom_sf"/>
</dbReference>
<evidence type="ECO:0000313" key="2">
    <source>
        <dbReference type="EMBL" id="CAI8020501.1"/>
    </source>
</evidence>
<dbReference type="Gene3D" id="1.10.533.10">
    <property type="entry name" value="Death Domain, Fas"/>
    <property type="match status" value="1"/>
</dbReference>
<dbReference type="AlphaFoldDB" id="A0AA35WKJ7"/>
<evidence type="ECO:0000259" key="1">
    <source>
        <dbReference type="PROSITE" id="PS50209"/>
    </source>
</evidence>